<evidence type="ECO:0000313" key="2">
    <source>
        <dbReference type="Proteomes" id="UP000503454"/>
    </source>
</evidence>
<dbReference type="Gene3D" id="2.60.120.260">
    <property type="entry name" value="Galactose-binding domain-like"/>
    <property type="match status" value="1"/>
</dbReference>
<dbReference type="GeneID" id="77928138"/>
<dbReference type="EMBL" id="MT024872">
    <property type="protein sequence ID" value="QIN94594.1"/>
    <property type="molecule type" value="Genomic_DNA"/>
</dbReference>
<reference evidence="1 2" key="1">
    <citation type="submission" date="2020-02" db="EMBL/GenBank/DDBJ databases">
        <authorList>
            <person name="Yaqubi I.B."/>
            <person name="Almaguer A.N."/>
            <person name="Torres S.A."/>
            <person name="Nayek S."/>
            <person name="Bhuiyan S."/>
            <person name="Hughes L.E."/>
            <person name="Garlena R.A."/>
            <person name="Russell D.A."/>
            <person name="Pope W.H."/>
            <person name="Jacobs-Sera D."/>
            <person name="Hatfull G.F."/>
        </authorList>
    </citation>
    <scope>NUCLEOTIDE SEQUENCE [LARGE SCALE GENOMIC DNA]</scope>
</reference>
<dbReference type="InterPro" id="IPR008979">
    <property type="entry name" value="Galactose-bd-like_sf"/>
</dbReference>
<gene>
    <name evidence="1" type="primary">37</name>
    <name evidence="1" type="ORF">SEA_MUNTAHA_37</name>
</gene>
<dbReference type="Gene3D" id="2.60.120.560">
    <property type="entry name" value="Exo-inulinase, domain 1"/>
    <property type="match status" value="1"/>
</dbReference>
<dbReference type="Proteomes" id="UP000503454">
    <property type="component" value="Segment"/>
</dbReference>
<proteinExistence type="predicted"/>
<evidence type="ECO:0000313" key="1">
    <source>
        <dbReference type="EMBL" id="QIN94594.1"/>
    </source>
</evidence>
<dbReference type="SUPFAM" id="SSF49785">
    <property type="entry name" value="Galactose-binding domain-like"/>
    <property type="match status" value="1"/>
</dbReference>
<keyword evidence="2" id="KW-1185">Reference proteome</keyword>
<dbReference type="RefSeq" id="YP_010652348.1">
    <property type="nucleotide sequence ID" value="NC_070786.1"/>
</dbReference>
<accession>A0A6G8R319</accession>
<dbReference type="KEGG" id="vg:77928138"/>
<protein>
    <submittedName>
        <fullName evidence="1">Minor tail protein</fullName>
    </submittedName>
</protein>
<organism evidence="1 2">
    <name type="scientific">Streptomyces phage Muntaha</name>
    <dbReference type="NCBI Taxonomy" id="2713269"/>
    <lineage>
        <taxon>Viruses</taxon>
        <taxon>Duplodnaviria</taxon>
        <taxon>Heunggongvirae</taxon>
        <taxon>Uroviricota</taxon>
        <taxon>Caudoviricetes</taxon>
        <taxon>Stanwilliamsviridae</taxon>
        <taxon>Loccivirinae</taxon>
        <taxon>Wakandavirus</taxon>
        <taxon>Wakandavirus muntaha</taxon>
    </lineage>
</organism>
<name>A0A6G8R319_9CAUD</name>
<sequence length="1064" mass="120743">MLSGSTQLKNALQQGMALRSKPRVIAEWNHNRYTPIQTVDNFAYAEETYGYDLDMFPIESITEPLRPTAGLLKGRAGEGAVVQGYSDTPNVIRTYTASPDAKYKYWTSPEQSTTTPYSAGGYQIPATVQPHVLYSQTALTNKLYICIENSWANPKIWDIQITTDGTNWTTVASDLVPNSKGQVVLYRQANGTWSTTVYRDNPVYIRGIRLVVKSMARIHSWFNLIEIGARLEKDLSDYLMDYSVKHDMGEADQITPIGIASSNTGSITLSNIDGIFNYDNEDSPYYGLIDANVKFIIDIGMDVSTWGGSGYEYIRQATMYSEAWGGGEEAVSINLKDASKFLQEMSPLPELMENISIGMAVWRMLDSVGFIDYAYTRDAEVASNRLSYFWTNEEQTVWNHIQDICRTTQSAVWFNEYGILQIKTRDSAFNRSAPVAWTLDYEKNGEKQPDIVDLEVGSTFEANKVTVKYTTTKLAEDEQGRPISEIVWQPEGDVVLRSSSLTTNMTATDTRFWIDKKDIAVWPYEGIVNIRGELIKYKGKGYRYYPKGGSYTGDIDKDTIFKVIYSLDEKRQIDNELSNSYHSWRNYFTGYMRVEERGWDESVPRAHDAVPDIWKHNGAYIGATGGTQKLWNGGLIHMPADGIMRMQTTGKKGVNGDTWYTARRGGVDNEPPKFIGTRVRFPSTPHGAHYVAGIWMWGDGGSNDMYGIEITTTKEADKYRKYKNEISIVRRTGGKLTRIGKGAVFAVTTNKWYDIDVAMTSANFTVMVNGTLVLRVSDSNSQQLPSTGRCGLYLRGQSVADFEYFYSLAEGGIQDNDFDDSSYLDIIRGGYFSSQYYKDCVYKTRWFKKRRGRKSYWQKMWYNQRYFDEFGMSVHEVRPYEITFEKAPVLYSSLYVSNTDQVVVDEYFNDPFKAKFLIANAYPTNAIVNGEDTLTYGKDNPVTHKMVVTGRTVQRAEPKDYVVEDKQAIRARGEITLDFQSDWIQSESAAKALGDWIVQNWAEPTDEVEVNIFGNPLLQVGDIVAVNYPPKHMVATTHKYWVLSVTQQWDDGPTTSLTLRRARI</sequence>